<dbReference type="Ensembl" id="ENSCJAT00000136002.1">
    <property type="protein sequence ID" value="ENSCJAP00000087490.1"/>
    <property type="gene ID" value="ENSCJAG00000075443.1"/>
</dbReference>
<reference evidence="1" key="2">
    <citation type="submission" date="2025-08" db="UniProtKB">
        <authorList>
            <consortium name="Ensembl"/>
        </authorList>
    </citation>
    <scope>IDENTIFICATION</scope>
</reference>
<accession>A0A8I3WGU4</accession>
<organism evidence="1 2">
    <name type="scientific">Callithrix jacchus</name>
    <name type="common">White-tufted-ear marmoset</name>
    <name type="synonym">Simia Jacchus</name>
    <dbReference type="NCBI Taxonomy" id="9483"/>
    <lineage>
        <taxon>Eukaryota</taxon>
        <taxon>Metazoa</taxon>
        <taxon>Chordata</taxon>
        <taxon>Craniata</taxon>
        <taxon>Vertebrata</taxon>
        <taxon>Euteleostomi</taxon>
        <taxon>Mammalia</taxon>
        <taxon>Eutheria</taxon>
        <taxon>Euarchontoglires</taxon>
        <taxon>Primates</taxon>
        <taxon>Haplorrhini</taxon>
        <taxon>Platyrrhini</taxon>
        <taxon>Cebidae</taxon>
        <taxon>Callitrichinae</taxon>
        <taxon>Callithrix</taxon>
        <taxon>Callithrix</taxon>
    </lineage>
</organism>
<dbReference type="Proteomes" id="UP000008225">
    <property type="component" value="Chromosome 11"/>
</dbReference>
<dbReference type="PANTHER" id="PTHR46254">
    <property type="entry name" value="PROTEIN GVQW1-RELATED"/>
    <property type="match status" value="1"/>
</dbReference>
<proteinExistence type="predicted"/>
<sequence>DVLIQACSVKSARHKEWDIHSLKHLSTDLQIVQLHSSSFFVFVSVFETESHSVAQAGVQWCDLSSLQPLSPRLKQFFCLSLPSSWDYGLPPPLLANFCIFSRDGTQISTSCQEELPELGK</sequence>
<dbReference type="AlphaFoldDB" id="A0A8I3WGU4"/>
<protein>
    <submittedName>
        <fullName evidence="1">Uncharacterized protein</fullName>
    </submittedName>
</protein>
<reference evidence="1 2" key="1">
    <citation type="submission" date="2009-03" db="EMBL/GenBank/DDBJ databases">
        <authorList>
            <person name="Warren W."/>
            <person name="Ye L."/>
            <person name="Minx P."/>
            <person name="Worley K."/>
            <person name="Gibbs R."/>
            <person name="Wilson R.K."/>
        </authorList>
    </citation>
    <scope>NUCLEOTIDE SEQUENCE [LARGE SCALE GENOMIC DNA]</scope>
</reference>
<dbReference type="PANTHER" id="PTHR46254:SF6">
    <property type="entry name" value="HIGH MOBILITY GROUP AT-HOOK 2"/>
    <property type="match status" value="1"/>
</dbReference>
<name>A0A8I3WGU4_CALJA</name>
<keyword evidence="2" id="KW-1185">Reference proteome</keyword>
<dbReference type="GeneTree" id="ENSGT00940000161627"/>
<reference evidence="1" key="3">
    <citation type="submission" date="2025-09" db="UniProtKB">
        <authorList>
            <consortium name="Ensembl"/>
        </authorList>
    </citation>
    <scope>IDENTIFICATION</scope>
</reference>
<evidence type="ECO:0000313" key="2">
    <source>
        <dbReference type="Proteomes" id="UP000008225"/>
    </source>
</evidence>
<evidence type="ECO:0000313" key="1">
    <source>
        <dbReference type="Ensembl" id="ENSCJAP00000087490.1"/>
    </source>
</evidence>